<evidence type="ECO:0000313" key="1">
    <source>
        <dbReference type="EMBL" id="AYH91992.1"/>
    </source>
</evidence>
<reference evidence="1 2" key="1">
    <citation type="submission" date="2018-08" db="EMBL/GenBank/DDBJ databases">
        <title>Lactobacillus phages that infect wine-derived L. plantarum strains.</title>
        <authorList>
            <person name="Kyrkou I."/>
            <person name="Byth Carstens A."/>
            <person name="Ellegaard-Jensen L."/>
            <person name="Kot W."/>
            <person name="Hestbjerg Hansen L."/>
        </authorList>
    </citation>
    <scope>NUCLEOTIDE SEQUENCE [LARGE SCALE GENOMIC DNA]</scope>
</reference>
<dbReference type="EMBL" id="MH809529">
    <property type="protein sequence ID" value="AYH91992.1"/>
    <property type="molecule type" value="Genomic_DNA"/>
</dbReference>
<sequence length="168" mass="19325">MWYPFTVGVKIMNDEPLVRIGGSQSDWKKWLTKSKGFYLQGFTTKINQATDLDVKQSPLYLTQLISRYHDLDQKLIGLYRSGVDSSVTSVTYNYWVGMGKIVIGKATVLIQSLNNVNTISFTYQYRVTASEYRAKNTNIKSRHAGGNSLNGQRKTIARWRDYDKERHN</sequence>
<dbReference type="GeneID" id="55005445"/>
<accession>A0A3Q8HX94</accession>
<dbReference type="KEGG" id="vg:55005445"/>
<evidence type="ECO:0000313" key="2">
    <source>
        <dbReference type="Proteomes" id="UP000273551"/>
    </source>
</evidence>
<proteinExistence type="predicted"/>
<protein>
    <submittedName>
        <fullName evidence="1">Uncharacterized protein</fullName>
    </submittedName>
</protein>
<organism evidence="1 2">
    <name type="scientific">Lactobacillus phage Iacchus</name>
    <dbReference type="NCBI Taxonomy" id="2315483"/>
    <lineage>
        <taxon>Viruses</taxon>
        <taxon>Duplodnaviria</taxon>
        <taxon>Heunggongvirae</taxon>
        <taxon>Uroviricota</taxon>
        <taxon>Caudoviricetes</taxon>
        <taxon>Herelleviridae</taxon>
        <taxon>Harbinvirus</taxon>
        <taxon>Harbinvirus iacchus</taxon>
    </lineage>
</organism>
<dbReference type="RefSeq" id="YP_009814315.1">
    <property type="nucleotide sequence ID" value="NC_048084.1"/>
</dbReference>
<name>A0A3Q8HX94_9CAUD</name>
<dbReference type="Proteomes" id="UP000273551">
    <property type="component" value="Segment"/>
</dbReference>
<keyword evidence="2" id="KW-1185">Reference proteome</keyword>